<evidence type="ECO:0000256" key="1">
    <source>
        <dbReference type="SAM" id="MobiDB-lite"/>
    </source>
</evidence>
<feature type="region of interest" description="Disordered" evidence="1">
    <location>
        <begin position="73"/>
        <end position="130"/>
    </location>
</feature>
<comment type="caution">
    <text evidence="2">The sequence shown here is derived from an EMBL/GenBank/DDBJ whole genome shotgun (WGS) entry which is preliminary data.</text>
</comment>
<dbReference type="EMBL" id="CCBP010000073">
    <property type="protein sequence ID" value="CDO70244.1"/>
    <property type="molecule type" value="Genomic_DNA"/>
</dbReference>
<dbReference type="OMA" id="IGNDPRW"/>
<feature type="compositionally biased region" description="Acidic residues" evidence="1">
    <location>
        <begin position="147"/>
        <end position="161"/>
    </location>
</feature>
<organism evidence="2 3">
    <name type="scientific">Pycnoporus cinnabarinus</name>
    <name type="common">Cinnabar-red polypore</name>
    <name type="synonym">Trametes cinnabarina</name>
    <dbReference type="NCBI Taxonomy" id="5643"/>
    <lineage>
        <taxon>Eukaryota</taxon>
        <taxon>Fungi</taxon>
        <taxon>Dikarya</taxon>
        <taxon>Basidiomycota</taxon>
        <taxon>Agaricomycotina</taxon>
        <taxon>Agaricomycetes</taxon>
        <taxon>Polyporales</taxon>
        <taxon>Polyporaceae</taxon>
        <taxon>Trametes</taxon>
    </lineage>
</organism>
<sequence length="602" mass="66363">MASDIGDDELADYVDPAQESCKEIEEDEEVDELEEDSDGAIKPGALEKAVIASLSPEVKARWTVAPGGFLPHIEKRRHRAQASRERAQVRKREKKELNGAEKAAGKPTRSKGKQKVVVRTPGKVSRKPTLQASFPKAFEDLYSSSEVADELEPEKESDSDSETAPPRKRSKTVPSGLEFTAYIAIEHPVQPPPHASRARFTGSKANKQACIPKIEHKGPVLFDDKTSFQAFLTSIAKACACEVENLATSDLAWKLEKPANSVKKPLRCEDGYVAMLRLLREQPKGRVVIIHVPPPALQLRTTASVHTSTFSLTGPSSTMQSEHPYEDMQAAPAAFSVNEQILSMNRALQPLIVQLEARYPLNNIAHLFPGKRIYAREGRYWELTTHRLQAWARAIERHEQGVNFENPPHSIHFSDKQRIHPPANPSATTSGMSSFAGAGTSMTHANGTMSVPFGTPMMFPPAAYMYPPFPPAMLSYFQMPHASALPGYHAAMNSYSPHLGVTHAMFPEQPHLATPGSSDLTTGENSTNHSSLSIPEFCMRYQIPDADCGRLLDLNLPPGDPGLDKIPEARWKALGFSRYGWQRVCLANMAFIEERGGDMTSL</sequence>
<reference evidence="2" key="1">
    <citation type="submission" date="2014-01" db="EMBL/GenBank/DDBJ databases">
        <title>The genome of the white-rot fungus Pycnoporus cinnabarinus: a basidiomycete model with a versatile arsenal for lignocellulosic biomass breakdown.</title>
        <authorList>
            <person name="Levasseur A."/>
            <person name="Lomascolo A."/>
            <person name="Ruiz-Duenas F.J."/>
            <person name="Uzan E."/>
            <person name="Piumi F."/>
            <person name="Kues U."/>
            <person name="Ram A.F.J."/>
            <person name="Murat C."/>
            <person name="Haon M."/>
            <person name="Benoit I."/>
            <person name="Arfi Y."/>
            <person name="Chevret D."/>
            <person name="Drula E."/>
            <person name="Kwon M.J."/>
            <person name="Gouret P."/>
            <person name="Lesage-Meessen L."/>
            <person name="Lombard V."/>
            <person name="Mariette J."/>
            <person name="Noirot C."/>
            <person name="Park J."/>
            <person name="Patyshakuliyeva A."/>
            <person name="Wieneger R.A.B."/>
            <person name="Wosten H.A.B."/>
            <person name="Martin F."/>
            <person name="Coutinho P.M."/>
            <person name="de Vries R."/>
            <person name="Martinez A.T."/>
            <person name="Klopp C."/>
            <person name="Pontarotti P."/>
            <person name="Henrissat B."/>
            <person name="Record E."/>
        </authorList>
    </citation>
    <scope>NUCLEOTIDE SEQUENCE [LARGE SCALE GENOMIC DNA]</scope>
    <source>
        <strain evidence="2">BRFM137</strain>
    </source>
</reference>
<proteinExistence type="predicted"/>
<protein>
    <submittedName>
        <fullName evidence="2">Uncharacterized protein</fullName>
    </submittedName>
</protein>
<gene>
    <name evidence="2" type="ORF">BN946_scf184942.g44</name>
</gene>
<feature type="compositionally biased region" description="Acidic residues" evidence="1">
    <location>
        <begin position="1"/>
        <end position="12"/>
    </location>
</feature>
<accession>A0A060SD83</accession>
<feature type="region of interest" description="Disordered" evidence="1">
    <location>
        <begin position="1"/>
        <end position="40"/>
    </location>
</feature>
<dbReference type="HOGENOM" id="CLU_453520_0_0_1"/>
<dbReference type="Proteomes" id="UP000029665">
    <property type="component" value="Unassembled WGS sequence"/>
</dbReference>
<dbReference type="OrthoDB" id="3056089at2759"/>
<feature type="compositionally biased region" description="Basic and acidic residues" evidence="1">
    <location>
        <begin position="82"/>
        <end position="99"/>
    </location>
</feature>
<keyword evidence="3" id="KW-1185">Reference proteome</keyword>
<name>A0A060SD83_PYCCI</name>
<feature type="compositionally biased region" description="Acidic residues" evidence="1">
    <location>
        <begin position="24"/>
        <end position="38"/>
    </location>
</feature>
<feature type="region of interest" description="Disordered" evidence="1">
    <location>
        <begin position="146"/>
        <end position="173"/>
    </location>
</feature>
<evidence type="ECO:0000313" key="3">
    <source>
        <dbReference type="Proteomes" id="UP000029665"/>
    </source>
</evidence>
<evidence type="ECO:0000313" key="2">
    <source>
        <dbReference type="EMBL" id="CDO70244.1"/>
    </source>
</evidence>
<dbReference type="AlphaFoldDB" id="A0A060SD83"/>